<proteinExistence type="predicted"/>
<evidence type="ECO:0000313" key="1">
    <source>
        <dbReference type="EMBL" id="KAK4207712.1"/>
    </source>
</evidence>
<name>A0AAN7B2N7_9PEZI</name>
<evidence type="ECO:0000313" key="2">
    <source>
        <dbReference type="Proteomes" id="UP001301769"/>
    </source>
</evidence>
<dbReference type="AlphaFoldDB" id="A0AAN7B2N7"/>
<comment type="caution">
    <text evidence="1">The sequence shown here is derived from an EMBL/GenBank/DDBJ whole genome shotgun (WGS) entry which is preliminary data.</text>
</comment>
<reference evidence="1" key="1">
    <citation type="journal article" date="2023" name="Mol. Phylogenet. Evol.">
        <title>Genome-scale phylogeny and comparative genomics of the fungal order Sordariales.</title>
        <authorList>
            <person name="Hensen N."/>
            <person name="Bonometti L."/>
            <person name="Westerberg I."/>
            <person name="Brannstrom I.O."/>
            <person name="Guillou S."/>
            <person name="Cros-Aarteil S."/>
            <person name="Calhoun S."/>
            <person name="Haridas S."/>
            <person name="Kuo A."/>
            <person name="Mondo S."/>
            <person name="Pangilinan J."/>
            <person name="Riley R."/>
            <person name="LaButti K."/>
            <person name="Andreopoulos B."/>
            <person name="Lipzen A."/>
            <person name="Chen C."/>
            <person name="Yan M."/>
            <person name="Daum C."/>
            <person name="Ng V."/>
            <person name="Clum A."/>
            <person name="Steindorff A."/>
            <person name="Ohm R.A."/>
            <person name="Martin F."/>
            <person name="Silar P."/>
            <person name="Natvig D.O."/>
            <person name="Lalanne C."/>
            <person name="Gautier V."/>
            <person name="Ament-Velasquez S.L."/>
            <person name="Kruys A."/>
            <person name="Hutchinson M.I."/>
            <person name="Powell A.J."/>
            <person name="Barry K."/>
            <person name="Miller A.N."/>
            <person name="Grigoriev I.V."/>
            <person name="Debuchy R."/>
            <person name="Gladieux P."/>
            <person name="Hiltunen Thoren M."/>
            <person name="Johannesson H."/>
        </authorList>
    </citation>
    <scope>NUCLEOTIDE SEQUENCE</scope>
    <source>
        <strain evidence="1">PSN293</strain>
    </source>
</reference>
<reference evidence="1" key="2">
    <citation type="submission" date="2023-05" db="EMBL/GenBank/DDBJ databases">
        <authorList>
            <consortium name="Lawrence Berkeley National Laboratory"/>
            <person name="Steindorff A."/>
            <person name="Hensen N."/>
            <person name="Bonometti L."/>
            <person name="Westerberg I."/>
            <person name="Brannstrom I.O."/>
            <person name="Guillou S."/>
            <person name="Cros-Aarteil S."/>
            <person name="Calhoun S."/>
            <person name="Haridas S."/>
            <person name="Kuo A."/>
            <person name="Mondo S."/>
            <person name="Pangilinan J."/>
            <person name="Riley R."/>
            <person name="Labutti K."/>
            <person name="Andreopoulos B."/>
            <person name="Lipzen A."/>
            <person name="Chen C."/>
            <person name="Yanf M."/>
            <person name="Daum C."/>
            <person name="Ng V."/>
            <person name="Clum A."/>
            <person name="Ohm R."/>
            <person name="Martin F."/>
            <person name="Silar P."/>
            <person name="Natvig D."/>
            <person name="Lalanne C."/>
            <person name="Gautier V."/>
            <person name="Ament-Velasquez S.L."/>
            <person name="Kruys A."/>
            <person name="Hutchinson M.I."/>
            <person name="Powell A.J."/>
            <person name="Barry K."/>
            <person name="Miller A.N."/>
            <person name="Grigoriev I.V."/>
            <person name="Debuchy R."/>
            <person name="Gladieux P."/>
            <person name="Thoren M.H."/>
            <person name="Johannesson H."/>
        </authorList>
    </citation>
    <scope>NUCLEOTIDE SEQUENCE</scope>
    <source>
        <strain evidence="1">PSN293</strain>
    </source>
</reference>
<dbReference type="Proteomes" id="UP001301769">
    <property type="component" value="Unassembled WGS sequence"/>
</dbReference>
<dbReference type="EMBL" id="MU858278">
    <property type="protein sequence ID" value="KAK4207712.1"/>
    <property type="molecule type" value="Genomic_DNA"/>
</dbReference>
<sequence length="259" mass="28038">MAPNLIPFGPEGLTALYDTTKRVLIVTAAGEIASFWMGPYLSQDPLFVGGFKFSLLGYPGGILPAGASPTQNIDIEDKTYVSLPQEYFRSDSVIVQTGSGPHTVPIRYTGLPDNTGAGETTSDLAKDLNKLSITTILPPQSRILPGGKGHRLILSVRLPRPEPEPAPSSVGLHFNPVFFTLCNSWISNGSIFWTIKWAKFPAAGENPQLVEVDTDTGIQFPPTETGPPVRISKIIQGYVVFGTLLEKQEEKKEGEGKKD</sequence>
<gene>
    <name evidence="1" type="ORF">QBC37DRAFT_454804</name>
</gene>
<organism evidence="1 2">
    <name type="scientific">Rhypophila decipiens</name>
    <dbReference type="NCBI Taxonomy" id="261697"/>
    <lineage>
        <taxon>Eukaryota</taxon>
        <taxon>Fungi</taxon>
        <taxon>Dikarya</taxon>
        <taxon>Ascomycota</taxon>
        <taxon>Pezizomycotina</taxon>
        <taxon>Sordariomycetes</taxon>
        <taxon>Sordariomycetidae</taxon>
        <taxon>Sordariales</taxon>
        <taxon>Naviculisporaceae</taxon>
        <taxon>Rhypophila</taxon>
    </lineage>
</organism>
<protein>
    <submittedName>
        <fullName evidence="1">Uncharacterized protein</fullName>
    </submittedName>
</protein>
<accession>A0AAN7B2N7</accession>
<keyword evidence="2" id="KW-1185">Reference proteome</keyword>